<dbReference type="GO" id="GO:0006355">
    <property type="term" value="P:regulation of DNA-templated transcription"/>
    <property type="evidence" value="ECO:0007669"/>
    <property type="project" value="InterPro"/>
</dbReference>
<evidence type="ECO:0000313" key="2">
    <source>
        <dbReference type="EMBL" id="MSU02338.1"/>
    </source>
</evidence>
<protein>
    <submittedName>
        <fullName evidence="2">Ribbon-helix-helix domain-containing protein</fullName>
    </submittedName>
</protein>
<gene>
    <name evidence="2" type="ORF">FYJ83_12790</name>
</gene>
<evidence type="ECO:0000313" key="3">
    <source>
        <dbReference type="Proteomes" id="UP000469523"/>
    </source>
</evidence>
<dbReference type="InterPro" id="IPR038733">
    <property type="entry name" value="Predicted_DNA_bind_prot_RHH"/>
</dbReference>
<accession>A0A6N7Y1H4</accession>
<sequence>MGRSSNGRLKTNEKTVSIKVRLPESTITQLRKLSKEQEVPTANIIRQGIDLYLKGQAKESK</sequence>
<comment type="caution">
    <text evidence="2">The sequence shown here is derived from an EMBL/GenBank/DDBJ whole genome shotgun (WGS) entry which is preliminary data.</text>
</comment>
<dbReference type="AlphaFoldDB" id="A0A6N7Y1H4"/>
<feature type="domain" description="Predicted DNA-binding protein ribbon-helix-helix" evidence="1">
    <location>
        <begin position="16"/>
        <end position="54"/>
    </location>
</feature>
<evidence type="ECO:0000259" key="1">
    <source>
        <dbReference type="Pfam" id="PF12651"/>
    </source>
</evidence>
<dbReference type="Gene3D" id="1.10.1220.10">
    <property type="entry name" value="Met repressor-like"/>
    <property type="match status" value="1"/>
</dbReference>
<dbReference type="Proteomes" id="UP000469523">
    <property type="component" value="Unassembled WGS sequence"/>
</dbReference>
<keyword evidence="3" id="KW-1185">Reference proteome</keyword>
<dbReference type="EMBL" id="VUNQ01000030">
    <property type="protein sequence ID" value="MSU02338.1"/>
    <property type="molecule type" value="Genomic_DNA"/>
</dbReference>
<name>A0A6N7Y1H4_9FIRM</name>
<organism evidence="2 3">
    <name type="scientific">Tissierella pigra</name>
    <dbReference type="NCBI Taxonomy" id="2607614"/>
    <lineage>
        <taxon>Bacteria</taxon>
        <taxon>Bacillati</taxon>
        <taxon>Bacillota</taxon>
        <taxon>Tissierellia</taxon>
        <taxon>Tissierellales</taxon>
        <taxon>Tissierellaceae</taxon>
        <taxon>Tissierella</taxon>
    </lineage>
</organism>
<dbReference type="Pfam" id="PF12651">
    <property type="entry name" value="RHH_3"/>
    <property type="match status" value="1"/>
</dbReference>
<proteinExistence type="predicted"/>
<dbReference type="InterPro" id="IPR013321">
    <property type="entry name" value="Arc_rbn_hlx_hlx"/>
</dbReference>
<reference evidence="2 3" key="1">
    <citation type="submission" date="2019-09" db="EMBL/GenBank/DDBJ databases">
        <title>In-depth cultivation of the pig gut microbiome towards novel bacterial diversity and tailored functional studies.</title>
        <authorList>
            <person name="Wylensek D."/>
            <person name="Hitch T.C.A."/>
            <person name="Clavel T."/>
        </authorList>
    </citation>
    <scope>NUCLEOTIDE SEQUENCE [LARGE SCALE GENOMIC DNA]</scope>
    <source>
        <strain evidence="2 3">WCA3-693-APC-4?</strain>
    </source>
</reference>